<evidence type="ECO:0000259" key="5">
    <source>
        <dbReference type="PROSITE" id="PS50931"/>
    </source>
</evidence>
<organism evidence="6 7">
    <name type="scientific">Aequitasia blattaphilus</name>
    <dbReference type="NCBI Taxonomy" id="2949332"/>
    <lineage>
        <taxon>Bacteria</taxon>
        <taxon>Bacillati</taxon>
        <taxon>Bacillota</taxon>
        <taxon>Clostridia</taxon>
        <taxon>Lachnospirales</taxon>
        <taxon>Lachnospiraceae</taxon>
        <taxon>Aequitasia</taxon>
    </lineage>
</organism>
<evidence type="ECO:0000313" key="7">
    <source>
        <dbReference type="Proteomes" id="UP001523566"/>
    </source>
</evidence>
<dbReference type="PANTHER" id="PTHR30346">
    <property type="entry name" value="TRANSCRIPTIONAL DUAL REGULATOR HCAR-RELATED"/>
    <property type="match status" value="1"/>
</dbReference>
<dbReference type="RefSeq" id="WP_262064628.1">
    <property type="nucleotide sequence ID" value="NZ_JAMXOD010000001.1"/>
</dbReference>
<dbReference type="Proteomes" id="UP001523566">
    <property type="component" value="Unassembled WGS sequence"/>
</dbReference>
<proteinExistence type="inferred from homology"/>
<evidence type="ECO:0000313" key="6">
    <source>
        <dbReference type="EMBL" id="MCP1100839.1"/>
    </source>
</evidence>
<evidence type="ECO:0000256" key="2">
    <source>
        <dbReference type="ARBA" id="ARBA00023015"/>
    </source>
</evidence>
<keyword evidence="4" id="KW-0804">Transcription</keyword>
<dbReference type="EMBL" id="JAMZFW010000001">
    <property type="protein sequence ID" value="MCP1100839.1"/>
    <property type="molecule type" value="Genomic_DNA"/>
</dbReference>
<dbReference type="InterPro" id="IPR036388">
    <property type="entry name" value="WH-like_DNA-bd_sf"/>
</dbReference>
<sequence>MNTHHLHYFITLAELEHYTKASDQLGVSQPNLSHAIHSIENELQVKLFQKKGRNISLTKYGYLFLDYAKNCVQSLDAGKRKIQAMAGENSGSINLAYIYTLGSSLAPKLVRNFLTQNSNYDVSFQFSVGNSTDIIKGLQSELYDVAFCSKERLRDDIIFVPFIREKLVVVLPQNHPLGEKKKLCLHDLKEEPLITFTKSSGLRPTIEELYQSANIVPDIAYEIGEDSSIAGLVSEGFGFAIMPEIPMLNSFPVTIRQLEEENYQRFIYLAYMKEKYHSPVTNQFIDFIQSMSIEK</sequence>
<accession>A0ABT1E5I3</accession>
<dbReference type="PROSITE" id="PS50931">
    <property type="entry name" value="HTH_LYSR"/>
    <property type="match status" value="1"/>
</dbReference>
<keyword evidence="7" id="KW-1185">Reference proteome</keyword>
<protein>
    <submittedName>
        <fullName evidence="6">LysR family transcriptional regulator</fullName>
    </submittedName>
</protein>
<feature type="domain" description="HTH lysR-type" evidence="5">
    <location>
        <begin position="1"/>
        <end position="58"/>
    </location>
</feature>
<dbReference type="SUPFAM" id="SSF46785">
    <property type="entry name" value="Winged helix' DNA-binding domain"/>
    <property type="match status" value="1"/>
</dbReference>
<comment type="caution">
    <text evidence="6">The sequence shown here is derived from an EMBL/GenBank/DDBJ whole genome shotgun (WGS) entry which is preliminary data.</text>
</comment>
<dbReference type="Gene3D" id="3.40.190.290">
    <property type="match status" value="1"/>
</dbReference>
<reference evidence="6 7" key="1">
    <citation type="journal article" date="2022" name="Genome Biol. Evol.">
        <title>Host diet, physiology and behaviors set the stage for Lachnospiraceae cladogenesis.</title>
        <authorList>
            <person name="Vera-Ponce De Leon A."/>
            <person name="Schneider M."/>
            <person name="Jahnes B.C."/>
            <person name="Sadowski V."/>
            <person name="Camuy-Velez L.A."/>
            <person name="Duan J."/>
            <person name="Sabree Z.L."/>
        </authorList>
    </citation>
    <scope>NUCLEOTIDE SEQUENCE [LARGE SCALE GENOMIC DNA]</scope>
    <source>
        <strain evidence="6 7">PAL113</strain>
    </source>
</reference>
<dbReference type="Pfam" id="PF00126">
    <property type="entry name" value="HTH_1"/>
    <property type="match status" value="1"/>
</dbReference>
<evidence type="ECO:0000256" key="1">
    <source>
        <dbReference type="ARBA" id="ARBA00009437"/>
    </source>
</evidence>
<evidence type="ECO:0000256" key="4">
    <source>
        <dbReference type="ARBA" id="ARBA00023163"/>
    </source>
</evidence>
<comment type="similarity">
    <text evidence="1">Belongs to the LysR transcriptional regulatory family.</text>
</comment>
<evidence type="ECO:0000256" key="3">
    <source>
        <dbReference type="ARBA" id="ARBA00023125"/>
    </source>
</evidence>
<dbReference type="PRINTS" id="PR00039">
    <property type="entry name" value="HTHLYSR"/>
</dbReference>
<name>A0ABT1E5I3_9FIRM</name>
<keyword evidence="2" id="KW-0805">Transcription regulation</keyword>
<dbReference type="InterPro" id="IPR005119">
    <property type="entry name" value="LysR_subst-bd"/>
</dbReference>
<dbReference type="InterPro" id="IPR036390">
    <property type="entry name" value="WH_DNA-bd_sf"/>
</dbReference>
<dbReference type="Pfam" id="PF03466">
    <property type="entry name" value="LysR_substrate"/>
    <property type="match status" value="1"/>
</dbReference>
<keyword evidence="3" id="KW-0238">DNA-binding</keyword>
<dbReference type="Gene3D" id="1.10.10.10">
    <property type="entry name" value="Winged helix-like DNA-binding domain superfamily/Winged helix DNA-binding domain"/>
    <property type="match status" value="1"/>
</dbReference>
<dbReference type="SUPFAM" id="SSF53850">
    <property type="entry name" value="Periplasmic binding protein-like II"/>
    <property type="match status" value="1"/>
</dbReference>
<dbReference type="InterPro" id="IPR000847">
    <property type="entry name" value="LysR_HTH_N"/>
</dbReference>
<gene>
    <name evidence="6" type="ORF">NK125_00215</name>
</gene>
<dbReference type="PANTHER" id="PTHR30346:SF28">
    <property type="entry name" value="HTH-TYPE TRANSCRIPTIONAL REGULATOR CYNR"/>
    <property type="match status" value="1"/>
</dbReference>